<dbReference type="InterPro" id="IPR000160">
    <property type="entry name" value="GGDEF_dom"/>
</dbReference>
<evidence type="ECO:0000259" key="5">
    <source>
        <dbReference type="PROSITE" id="PS50887"/>
    </source>
</evidence>
<feature type="transmembrane region" description="Helical" evidence="1">
    <location>
        <begin position="91"/>
        <end position="115"/>
    </location>
</feature>
<keyword evidence="7" id="KW-1185">Reference proteome</keyword>
<dbReference type="PANTHER" id="PTHR44757:SF2">
    <property type="entry name" value="BIOFILM ARCHITECTURE MAINTENANCE PROTEIN MBAA"/>
    <property type="match status" value="1"/>
</dbReference>
<reference evidence="6 7" key="1">
    <citation type="journal article" date="2018" name="Environ. Microbiol.">
        <title>Isolation and genomic characterization of Novimethylophilus kurashikiensis gen. nov. sp. nov., a new lanthanide-dependent methylotrophic species of Methylophilaceae.</title>
        <authorList>
            <person name="Lv H."/>
            <person name="Sahin N."/>
            <person name="Tani A."/>
        </authorList>
    </citation>
    <scope>NUCLEOTIDE SEQUENCE [LARGE SCALE GENOMIC DNA]</scope>
    <source>
        <strain evidence="6 7">La2-4</strain>
    </source>
</reference>
<keyword evidence="1" id="KW-0812">Transmembrane</keyword>
<dbReference type="InterPro" id="IPR029787">
    <property type="entry name" value="Nucleotide_cyclase"/>
</dbReference>
<keyword evidence="1" id="KW-1133">Transmembrane helix</keyword>
<dbReference type="GO" id="GO:0003824">
    <property type="term" value="F:catalytic activity"/>
    <property type="evidence" value="ECO:0007669"/>
    <property type="project" value="UniProtKB-ARBA"/>
</dbReference>
<feature type="transmembrane region" description="Helical" evidence="1">
    <location>
        <begin position="50"/>
        <end position="71"/>
    </location>
</feature>
<dbReference type="SUPFAM" id="SSF141868">
    <property type="entry name" value="EAL domain-like"/>
    <property type="match status" value="1"/>
</dbReference>
<feature type="domain" description="PAS" evidence="2">
    <location>
        <begin position="533"/>
        <end position="578"/>
    </location>
</feature>
<evidence type="ECO:0008006" key="8">
    <source>
        <dbReference type="Google" id="ProtNLM"/>
    </source>
</evidence>
<feature type="transmembrane region" description="Helical" evidence="1">
    <location>
        <begin position="370"/>
        <end position="393"/>
    </location>
</feature>
<dbReference type="CDD" id="cd01949">
    <property type="entry name" value="GGDEF"/>
    <property type="match status" value="1"/>
</dbReference>
<dbReference type="NCBIfam" id="TIGR00229">
    <property type="entry name" value="sensory_box"/>
    <property type="match status" value="2"/>
</dbReference>
<dbReference type="EMBL" id="BDOQ01000002">
    <property type="protein sequence ID" value="GBG12852.1"/>
    <property type="molecule type" value="Genomic_DNA"/>
</dbReference>
<dbReference type="InterPro" id="IPR052155">
    <property type="entry name" value="Biofilm_reg_signaling"/>
</dbReference>
<dbReference type="Pfam" id="PF13426">
    <property type="entry name" value="PAS_9"/>
    <property type="match status" value="2"/>
</dbReference>
<name>A0A2R5F2Q1_9PROT</name>
<feature type="domain" description="PAC" evidence="3">
    <location>
        <begin position="486"/>
        <end position="536"/>
    </location>
</feature>
<feature type="domain" description="PAS" evidence="2">
    <location>
        <begin position="414"/>
        <end position="459"/>
    </location>
</feature>
<dbReference type="SUPFAM" id="SSF55073">
    <property type="entry name" value="Nucleotide cyclase"/>
    <property type="match status" value="1"/>
</dbReference>
<dbReference type="InterPro" id="IPR043128">
    <property type="entry name" value="Rev_trsase/Diguanyl_cyclase"/>
</dbReference>
<evidence type="ECO:0000256" key="1">
    <source>
        <dbReference type="SAM" id="Phobius"/>
    </source>
</evidence>
<dbReference type="Proteomes" id="UP000245081">
    <property type="component" value="Unassembled WGS sequence"/>
</dbReference>
<dbReference type="PROSITE" id="PS50113">
    <property type="entry name" value="PAC"/>
    <property type="match status" value="2"/>
</dbReference>
<dbReference type="PANTHER" id="PTHR44757">
    <property type="entry name" value="DIGUANYLATE CYCLASE DGCP"/>
    <property type="match status" value="1"/>
</dbReference>
<dbReference type="InterPro" id="IPR000700">
    <property type="entry name" value="PAS-assoc_C"/>
</dbReference>
<evidence type="ECO:0000259" key="2">
    <source>
        <dbReference type="PROSITE" id="PS50112"/>
    </source>
</evidence>
<dbReference type="InterPro" id="IPR001610">
    <property type="entry name" value="PAC"/>
</dbReference>
<feature type="domain" description="EAL" evidence="4">
    <location>
        <begin position="832"/>
        <end position="1085"/>
    </location>
</feature>
<dbReference type="SMART" id="SM00267">
    <property type="entry name" value="GGDEF"/>
    <property type="match status" value="1"/>
</dbReference>
<organism evidence="6 7">
    <name type="scientific">Novimethylophilus kurashikiensis</name>
    <dbReference type="NCBI Taxonomy" id="1825523"/>
    <lineage>
        <taxon>Bacteria</taxon>
        <taxon>Pseudomonadati</taxon>
        <taxon>Pseudomonadota</taxon>
        <taxon>Betaproteobacteria</taxon>
        <taxon>Nitrosomonadales</taxon>
        <taxon>Methylophilaceae</taxon>
        <taxon>Novimethylophilus</taxon>
    </lineage>
</organism>
<dbReference type="RefSeq" id="WP_146187117.1">
    <property type="nucleotide sequence ID" value="NZ_BDOQ01000002.1"/>
</dbReference>
<accession>A0A2R5F2Q1</accession>
<dbReference type="NCBIfam" id="TIGR00254">
    <property type="entry name" value="GGDEF"/>
    <property type="match status" value="1"/>
</dbReference>
<dbReference type="Pfam" id="PF00990">
    <property type="entry name" value="GGDEF"/>
    <property type="match status" value="1"/>
</dbReference>
<keyword evidence="1" id="KW-0472">Membrane</keyword>
<dbReference type="SMART" id="SM00052">
    <property type="entry name" value="EAL"/>
    <property type="match status" value="1"/>
</dbReference>
<feature type="domain" description="GGDEF" evidence="5">
    <location>
        <begin position="690"/>
        <end position="823"/>
    </location>
</feature>
<dbReference type="OrthoDB" id="9813903at2"/>
<evidence type="ECO:0000313" key="6">
    <source>
        <dbReference type="EMBL" id="GBG12852.1"/>
    </source>
</evidence>
<comment type="caution">
    <text evidence="6">The sequence shown here is derived from an EMBL/GenBank/DDBJ whole genome shotgun (WGS) entry which is preliminary data.</text>
</comment>
<evidence type="ECO:0000259" key="4">
    <source>
        <dbReference type="PROSITE" id="PS50883"/>
    </source>
</evidence>
<dbReference type="Gene3D" id="3.30.450.20">
    <property type="entry name" value="PAS domain"/>
    <property type="match status" value="2"/>
</dbReference>
<dbReference type="InterPro" id="IPR035965">
    <property type="entry name" value="PAS-like_dom_sf"/>
</dbReference>
<dbReference type="InterPro" id="IPR035919">
    <property type="entry name" value="EAL_sf"/>
</dbReference>
<dbReference type="SUPFAM" id="SSF55785">
    <property type="entry name" value="PYP-like sensor domain (PAS domain)"/>
    <property type="match status" value="2"/>
</dbReference>
<feature type="domain" description="PAC" evidence="3">
    <location>
        <begin position="606"/>
        <end position="658"/>
    </location>
</feature>
<sequence length="1087" mass="122131">MSGNPYKASGPAARISAIYIAFAASWIFLSDDLLQWLIPDIAEVTQLQTYKGLVFVLITGSLLYRLVYRLTSSRQHPNVDLQLPVPVASRLFPLLLFVWLCLAIGLSGWSIFTALRDSVMQDTQQSLVTHGTLKARQIASWLKERQDDLIMHAADDESVRDLAAWMYQGHAGLDMSDVQARFQALKNIHGFTGIEVYDKLGRPEYGDNTPAVATEGAAARQAMANNDLVLVDFHRDSAAGPINFGFMVPLRAHGTVIGALYAELDPVPVLYPMIQDWPGNNRTGEAVLLRYKDGRAVYLSPPRTNKSLAEAADELSMAMAKVSNVPAFLNDFHDYRGHPVLGYITPIAHSPWLLLVKEDQAEAYASINRIGIVAALGSMALMAISGFSIWLWWLRRQEHLEHLHKQEKLERETLEARYNTLSKFANDIIIVADSQGRIIQANDRAQEVYGYDMDELVGKHVCELEEDASHAACEQKREILERKEASRFETQHRRKDGSVFPVEISARMITQHQQRFIHMVLRDITERRQIEESQKLASLVYEHSSDAMMVTDLNGIIMSINPAFTALTGYSAEEAIGQPTSLLKSGRQDAAFYRSFWHAIKTHGKWEGEIWNKRKNGEVFPEWLRINAIRRADGTTHRLVALFSDITQKKASEALIWQQANFDLLTGLPNRRMFYDRLDQEMKKSKRSGLPMALMFLDLDRFKEVNDTLGHDMGDLLLKEAAQRLRNCVRSSDTVARLGGDEFTAIMGELVDTSSVERVAQNILHRLTEPFQLGLETGYVSASIGITLFPADAEDVDTLIKNADQAMYAAKHQGRNRFNYFTAAMQATAQARLQLAGELRIALAEGQFVVHYQPIVDLKTGEIRKAEALVRWQHPVHGLLNPGEFLALSEETGLIVEIGDWVFHQAARQAELWRSRYRSDFQIGVNKSAAQFHDEKKKIQPGNSTQWEHAGAALAVEITEALLLDSSPLVAEKIMELRNAGVQIAIDDFGTGYSSLAYLRKFEIDYLKIHESFIHQMAPHGNDMALCEAIIVMAHKLGIKVVAEGVETPIQRDWLVSAGCDYGQGYLFSHPLPAEEFEALLNTRLRA</sequence>
<dbReference type="SMART" id="SM00086">
    <property type="entry name" value="PAC"/>
    <property type="match status" value="2"/>
</dbReference>
<dbReference type="CDD" id="cd01948">
    <property type="entry name" value="EAL"/>
    <property type="match status" value="1"/>
</dbReference>
<dbReference type="PROSITE" id="PS50887">
    <property type="entry name" value="GGDEF"/>
    <property type="match status" value="1"/>
</dbReference>
<protein>
    <recommendedName>
        <fullName evidence="8">Diguanylate cyclase</fullName>
    </recommendedName>
</protein>
<dbReference type="InterPro" id="IPR000014">
    <property type="entry name" value="PAS"/>
</dbReference>
<evidence type="ECO:0000259" key="3">
    <source>
        <dbReference type="PROSITE" id="PS50113"/>
    </source>
</evidence>
<gene>
    <name evidence="6" type="ORF">NMK_0387</name>
</gene>
<proteinExistence type="predicted"/>
<dbReference type="SMART" id="SM00091">
    <property type="entry name" value="PAS"/>
    <property type="match status" value="2"/>
</dbReference>
<dbReference type="InterPro" id="IPR001633">
    <property type="entry name" value="EAL_dom"/>
</dbReference>
<evidence type="ECO:0000313" key="7">
    <source>
        <dbReference type="Proteomes" id="UP000245081"/>
    </source>
</evidence>
<feature type="transmembrane region" description="Helical" evidence="1">
    <location>
        <begin position="12"/>
        <end position="29"/>
    </location>
</feature>
<dbReference type="FunFam" id="3.30.70.270:FF:000001">
    <property type="entry name" value="Diguanylate cyclase domain protein"/>
    <property type="match status" value="1"/>
</dbReference>
<dbReference type="Gene3D" id="3.20.20.450">
    <property type="entry name" value="EAL domain"/>
    <property type="match status" value="1"/>
</dbReference>
<dbReference type="CDD" id="cd00130">
    <property type="entry name" value="PAS"/>
    <property type="match status" value="2"/>
</dbReference>
<dbReference type="PROSITE" id="PS50112">
    <property type="entry name" value="PAS"/>
    <property type="match status" value="2"/>
</dbReference>
<dbReference type="AlphaFoldDB" id="A0A2R5F2Q1"/>
<dbReference type="Pfam" id="PF00563">
    <property type="entry name" value="EAL"/>
    <property type="match status" value="1"/>
</dbReference>
<dbReference type="Gene3D" id="3.30.70.270">
    <property type="match status" value="1"/>
</dbReference>
<dbReference type="PROSITE" id="PS50883">
    <property type="entry name" value="EAL"/>
    <property type="match status" value="1"/>
</dbReference>